<feature type="region of interest" description="Disordered" evidence="1">
    <location>
        <begin position="436"/>
        <end position="476"/>
    </location>
</feature>
<dbReference type="InterPro" id="IPR025129">
    <property type="entry name" value="DUF4055"/>
</dbReference>
<dbReference type="Pfam" id="PF13264">
    <property type="entry name" value="DUF4055"/>
    <property type="match status" value="1"/>
</dbReference>
<proteinExistence type="predicted"/>
<name>A0A6L8MF34_9BURK</name>
<dbReference type="Proteomes" id="UP000474565">
    <property type="component" value="Unassembled WGS sequence"/>
</dbReference>
<feature type="compositionally biased region" description="Pro residues" evidence="1">
    <location>
        <begin position="461"/>
        <end position="476"/>
    </location>
</feature>
<dbReference type="AlphaFoldDB" id="A0A6L8MF34"/>
<comment type="caution">
    <text evidence="3">The sequence shown here is derived from an EMBL/GenBank/DDBJ whole genome shotgun (WGS) entry which is preliminary data.</text>
</comment>
<feature type="compositionally biased region" description="Basic and acidic residues" evidence="1">
    <location>
        <begin position="436"/>
        <end position="450"/>
    </location>
</feature>
<accession>A0A6L8MF34</accession>
<dbReference type="RefSeq" id="WP_161018392.1">
    <property type="nucleotide sequence ID" value="NZ_WWCP01000002.1"/>
</dbReference>
<evidence type="ECO:0000313" key="3">
    <source>
        <dbReference type="EMBL" id="MYM81094.1"/>
    </source>
</evidence>
<dbReference type="EMBL" id="WWCP01000002">
    <property type="protein sequence ID" value="MYM81094.1"/>
    <property type="molecule type" value="Genomic_DNA"/>
</dbReference>
<evidence type="ECO:0000313" key="4">
    <source>
        <dbReference type="Proteomes" id="UP000474565"/>
    </source>
</evidence>
<evidence type="ECO:0000256" key="1">
    <source>
        <dbReference type="SAM" id="MobiDB-lite"/>
    </source>
</evidence>
<evidence type="ECO:0000259" key="2">
    <source>
        <dbReference type="Pfam" id="PF13264"/>
    </source>
</evidence>
<feature type="domain" description="DUF4055" evidence="2">
    <location>
        <begin position="250"/>
        <end position="384"/>
    </location>
</feature>
<sequence length="476" mass="52121">MVHPVRKQSTEAAALNKHCALIDALLGGTDAMRAAGKAYLPQWPGEEDKAHATRLAVATLFPAYQRTIEVLGAKPFSKPITYGKDVPAKIQALCEDVDRQGRNLHAFLAEVGQEALGYGFSGILVDYPPTKDENGKPLYVTKADEDAAGVRPYFVQIHPRCILGWLSDKSGLTQLRLLEAVEVPDGDFDVKTIEQVRVLRRGAWETWRKVENKSDDEWAPFESGVTTLKGIPFVPVYGNRLGFMRARPALLELAYANVEHWQSKSDQQNILHVARVPILFTKMLGDGVELAVGAGTGVKATNPDADMKFVEHTGAAIEAGRKSILDIEDRMRQAGAELLVIKPGNITESQTLADNEQGACALQKVAENIEDSADQALQLMAEWLGEQQGGHVTLFKDFGAATLAEASAELLLKTNQAGKLSDESLHEEFQRRGIVKPDIDWETEKERIERQGPAPGTMDDPLPPPANKPAPNPDEE</sequence>
<gene>
    <name evidence="3" type="ORF">GTP44_03855</name>
</gene>
<reference evidence="3 4" key="1">
    <citation type="submission" date="2019-12" db="EMBL/GenBank/DDBJ databases">
        <title>Novel species isolated from a subtropical stream in China.</title>
        <authorList>
            <person name="Lu H."/>
        </authorList>
    </citation>
    <scope>NUCLEOTIDE SEQUENCE [LARGE SCALE GENOMIC DNA]</scope>
    <source>
        <strain evidence="3 4">FT50W</strain>
    </source>
</reference>
<protein>
    <submittedName>
        <fullName evidence="3">DUF4055 domain-containing protein</fullName>
    </submittedName>
</protein>
<organism evidence="3 4">
    <name type="scientific">Duganella lactea</name>
    <dbReference type="NCBI Taxonomy" id="2692173"/>
    <lineage>
        <taxon>Bacteria</taxon>
        <taxon>Pseudomonadati</taxon>
        <taxon>Pseudomonadota</taxon>
        <taxon>Betaproteobacteria</taxon>
        <taxon>Burkholderiales</taxon>
        <taxon>Oxalobacteraceae</taxon>
        <taxon>Telluria group</taxon>
        <taxon>Duganella</taxon>
    </lineage>
</organism>